<dbReference type="InterPro" id="IPR032675">
    <property type="entry name" value="LRR_dom_sf"/>
</dbReference>
<proteinExistence type="predicted"/>
<evidence type="ECO:0000313" key="4">
    <source>
        <dbReference type="Proteomes" id="UP000078561"/>
    </source>
</evidence>
<reference evidence="3" key="1">
    <citation type="submission" date="2016-04" db="EMBL/GenBank/DDBJ databases">
        <authorList>
            <person name="Evans L.H."/>
            <person name="Alamgir A."/>
            <person name="Owens N."/>
            <person name="Weber N.D."/>
            <person name="Virtaneva K."/>
            <person name="Barbian K."/>
            <person name="Babar A."/>
            <person name="Rosenke K."/>
        </authorList>
    </citation>
    <scope>NUCLEOTIDE SEQUENCE [LARGE SCALE GENOMIC DNA]</scope>
    <source>
        <strain evidence="3">CBS 101.48</strain>
    </source>
</reference>
<feature type="compositionally biased region" description="Acidic residues" evidence="2">
    <location>
        <begin position="69"/>
        <end position="80"/>
    </location>
</feature>
<organism evidence="3">
    <name type="scientific">Absidia glauca</name>
    <name type="common">Pin mould</name>
    <dbReference type="NCBI Taxonomy" id="4829"/>
    <lineage>
        <taxon>Eukaryota</taxon>
        <taxon>Fungi</taxon>
        <taxon>Fungi incertae sedis</taxon>
        <taxon>Mucoromycota</taxon>
        <taxon>Mucoromycotina</taxon>
        <taxon>Mucoromycetes</taxon>
        <taxon>Mucorales</taxon>
        <taxon>Cunninghamellaceae</taxon>
        <taxon>Absidia</taxon>
    </lineage>
</organism>
<dbReference type="Proteomes" id="UP000078561">
    <property type="component" value="Unassembled WGS sequence"/>
</dbReference>
<dbReference type="Gene3D" id="3.80.10.10">
    <property type="entry name" value="Ribonuclease Inhibitor"/>
    <property type="match status" value="4"/>
</dbReference>
<dbReference type="OrthoDB" id="120976at2759"/>
<dbReference type="AlphaFoldDB" id="A0A163LPE5"/>
<protein>
    <recommendedName>
        <fullName evidence="5">RNI-like protein</fullName>
    </recommendedName>
</protein>
<evidence type="ECO:0000256" key="2">
    <source>
        <dbReference type="SAM" id="MobiDB-lite"/>
    </source>
</evidence>
<evidence type="ECO:0000256" key="1">
    <source>
        <dbReference type="ARBA" id="ARBA00022737"/>
    </source>
</evidence>
<dbReference type="SMART" id="SM00368">
    <property type="entry name" value="LRR_RI"/>
    <property type="match status" value="8"/>
</dbReference>
<feature type="region of interest" description="Disordered" evidence="2">
    <location>
        <begin position="69"/>
        <end position="96"/>
    </location>
</feature>
<sequence length="549" mass="59932">MEHVNATKSILKKPLLVSTPETSWFSRIQSRLSYTEDTSFQLERQALQRVTFSMGQLTTEHLLAYDDTLDDDECDDDEDSNPPPPPPPPRISSFSPLSLTTMSDYTLSLPYCYERSCRLREEKEWPVFMDLLQAHCGTQLTSIDLTGRTIHSMGPLSDIFLLDFGLRTLRLSNCGLDDESIGTLLNSLLKADTVMELDLSCNPLKRKSYKWIAIYIAESKSITSLDISKTSPDQYAIQYLSQGLSSTNSLHHLTMDQCALKAGQLEAIAPGLSQSPSLTSLSLRYNRFTASATCSLAALISNEQQDQTTGLQQLDLSGNPLQEASLGVFCQALGESRTLKHLILANCHIYPTGCEALADALYTNQCLESLDLSANPIMRGSDKGIHALTSALLRNKALRQLVLKNTDLDTTAAIMIAEVLPMNYVLTRLDLSQNPALSLAGILALAVAVKMNRSITFLDISIPTNDLELSDLQNDIAAVCTTNMIQQIEKSQHSSSSSLSEVAAESSLVSPSSSSSSITSTLTKEHPDISIAPAMKPLDAVVTAHSDAF</sequence>
<dbReference type="InterPro" id="IPR001611">
    <property type="entry name" value="Leu-rich_rpt"/>
</dbReference>
<dbReference type="PANTHER" id="PTHR24111:SF0">
    <property type="entry name" value="LEUCINE-RICH REPEAT-CONTAINING PROTEIN"/>
    <property type="match status" value="1"/>
</dbReference>
<dbReference type="InterPro" id="IPR052201">
    <property type="entry name" value="LRR-containing_regulator"/>
</dbReference>
<gene>
    <name evidence="3" type="primary">ABSGL_00408.1 scaffold 522</name>
</gene>
<dbReference type="SUPFAM" id="SSF52047">
    <property type="entry name" value="RNI-like"/>
    <property type="match status" value="1"/>
</dbReference>
<dbReference type="Pfam" id="PF13516">
    <property type="entry name" value="LRR_6"/>
    <property type="match status" value="1"/>
</dbReference>
<dbReference type="InParanoid" id="A0A163LPE5"/>
<dbReference type="PANTHER" id="PTHR24111">
    <property type="entry name" value="LEUCINE-RICH REPEAT-CONTAINING PROTEIN 34"/>
    <property type="match status" value="1"/>
</dbReference>
<dbReference type="OMA" id="LANCHIY"/>
<dbReference type="STRING" id="4829.A0A163LPE5"/>
<accession>A0A163LPE5</accession>
<name>A0A163LPE5_ABSGL</name>
<keyword evidence="1" id="KW-0677">Repeat</keyword>
<feature type="compositionally biased region" description="Pro residues" evidence="2">
    <location>
        <begin position="81"/>
        <end position="90"/>
    </location>
</feature>
<dbReference type="EMBL" id="LT550157">
    <property type="protein sequence ID" value="SAL95108.1"/>
    <property type="molecule type" value="Genomic_DNA"/>
</dbReference>
<evidence type="ECO:0000313" key="3">
    <source>
        <dbReference type="EMBL" id="SAL95108.1"/>
    </source>
</evidence>
<evidence type="ECO:0008006" key="5">
    <source>
        <dbReference type="Google" id="ProtNLM"/>
    </source>
</evidence>
<keyword evidence="4" id="KW-1185">Reference proteome</keyword>